<dbReference type="OrthoDB" id="5317514at2759"/>
<feature type="non-terminal residue" evidence="6">
    <location>
        <position position="214"/>
    </location>
</feature>
<name>A0A8B6EQK9_MYTGA</name>
<evidence type="ECO:0000256" key="2">
    <source>
        <dbReference type="ARBA" id="ARBA00023037"/>
    </source>
</evidence>
<organism evidence="6 7">
    <name type="scientific">Mytilus galloprovincialis</name>
    <name type="common">Mediterranean mussel</name>
    <dbReference type="NCBI Taxonomy" id="29158"/>
    <lineage>
        <taxon>Eukaryota</taxon>
        <taxon>Metazoa</taxon>
        <taxon>Spiralia</taxon>
        <taxon>Lophotrochozoa</taxon>
        <taxon>Mollusca</taxon>
        <taxon>Bivalvia</taxon>
        <taxon>Autobranchia</taxon>
        <taxon>Pteriomorphia</taxon>
        <taxon>Mytilida</taxon>
        <taxon>Mytiloidea</taxon>
        <taxon>Mytilidae</taxon>
        <taxon>Mytilinae</taxon>
        <taxon>Mytilus</taxon>
    </lineage>
</organism>
<dbReference type="GO" id="GO:0098609">
    <property type="term" value="P:cell-cell adhesion"/>
    <property type="evidence" value="ECO:0007669"/>
    <property type="project" value="TreeGrafter"/>
</dbReference>
<keyword evidence="2" id="KW-0401">Integrin</keyword>
<protein>
    <recommendedName>
        <fullName evidence="5">Integrin alpha third immunoglobulin-like domain-containing protein</fullName>
    </recommendedName>
</protein>
<dbReference type="GO" id="GO:0005178">
    <property type="term" value="F:integrin binding"/>
    <property type="evidence" value="ECO:0007669"/>
    <property type="project" value="TreeGrafter"/>
</dbReference>
<gene>
    <name evidence="6" type="ORF">MGAL_10B039573</name>
</gene>
<dbReference type="PANTHER" id="PTHR23220:SF122">
    <property type="entry name" value="INTEGRIN ALPHA-PS1"/>
    <property type="match status" value="1"/>
</dbReference>
<sequence>PNHIPVRVNPTTTLVVISEIGNPFGNQAKTTNLRHYRLRFLPMKGIDKSFKITVQVNTTSEEQTIAGDLQEFKVRVINRAEVELQSSAAPDGDVFYRGPVRGVSSMKTEADIGPAINHTYTVVNHGPGIIGGATLRIYWPFELKTEYPKGKQLLYLMQDPVVIGGQAECPSFPTFVNSLNIKALTCNTIFHWLSQTALVLYYSSAFQWNLLQKN</sequence>
<dbReference type="InterPro" id="IPR032695">
    <property type="entry name" value="Integrin_dom_sf"/>
</dbReference>
<accession>A0A8B6EQK9</accession>
<dbReference type="GO" id="GO:0009897">
    <property type="term" value="C:external side of plasma membrane"/>
    <property type="evidence" value="ECO:0007669"/>
    <property type="project" value="TreeGrafter"/>
</dbReference>
<keyword evidence="7" id="KW-1185">Reference proteome</keyword>
<dbReference type="Pfam" id="PF20806">
    <property type="entry name" value="Integrin_A_Ig_3"/>
    <property type="match status" value="1"/>
</dbReference>
<evidence type="ECO:0000256" key="4">
    <source>
        <dbReference type="ARBA" id="ARBA00023180"/>
    </source>
</evidence>
<dbReference type="Proteomes" id="UP000596742">
    <property type="component" value="Unassembled WGS sequence"/>
</dbReference>
<evidence type="ECO:0000313" key="7">
    <source>
        <dbReference type="Proteomes" id="UP000596742"/>
    </source>
</evidence>
<comment type="caution">
    <text evidence="6">The sequence shown here is derived from an EMBL/GenBank/DDBJ whole genome shotgun (WGS) entry which is preliminary data.</text>
</comment>
<evidence type="ECO:0000313" key="6">
    <source>
        <dbReference type="EMBL" id="VDI37506.1"/>
    </source>
</evidence>
<keyword evidence="3" id="KW-0472">Membrane</keyword>
<dbReference type="PANTHER" id="PTHR23220">
    <property type="entry name" value="INTEGRIN ALPHA"/>
    <property type="match status" value="1"/>
</dbReference>
<dbReference type="InterPro" id="IPR048286">
    <property type="entry name" value="Integrin_alpha_Ig-like_3"/>
</dbReference>
<dbReference type="GO" id="GO:0033627">
    <property type="term" value="P:cell adhesion mediated by integrin"/>
    <property type="evidence" value="ECO:0007669"/>
    <property type="project" value="TreeGrafter"/>
</dbReference>
<dbReference type="GO" id="GO:0008305">
    <property type="term" value="C:integrin complex"/>
    <property type="evidence" value="ECO:0007669"/>
    <property type="project" value="TreeGrafter"/>
</dbReference>
<keyword evidence="4" id="KW-0325">Glycoprotein</keyword>
<evidence type="ECO:0000256" key="1">
    <source>
        <dbReference type="ARBA" id="ARBA00004479"/>
    </source>
</evidence>
<evidence type="ECO:0000259" key="5">
    <source>
        <dbReference type="Pfam" id="PF20806"/>
    </source>
</evidence>
<dbReference type="SUPFAM" id="SSF69179">
    <property type="entry name" value="Integrin domains"/>
    <property type="match status" value="1"/>
</dbReference>
<comment type="subcellular location">
    <subcellularLocation>
        <location evidence="1">Membrane</location>
        <topology evidence="1">Single-pass type I membrane protein</topology>
    </subcellularLocation>
</comment>
<feature type="domain" description="Integrin alpha third immunoglobulin-like" evidence="5">
    <location>
        <begin position="83"/>
        <end position="183"/>
    </location>
</feature>
<dbReference type="GO" id="GO:0007229">
    <property type="term" value="P:integrin-mediated signaling pathway"/>
    <property type="evidence" value="ECO:0007669"/>
    <property type="project" value="UniProtKB-KW"/>
</dbReference>
<proteinExistence type="predicted"/>
<dbReference type="AlphaFoldDB" id="A0A8B6EQK9"/>
<evidence type="ECO:0000256" key="3">
    <source>
        <dbReference type="ARBA" id="ARBA00023136"/>
    </source>
</evidence>
<dbReference type="GO" id="GO:0007160">
    <property type="term" value="P:cell-matrix adhesion"/>
    <property type="evidence" value="ECO:0007669"/>
    <property type="project" value="TreeGrafter"/>
</dbReference>
<dbReference type="EMBL" id="UYJE01005451">
    <property type="protein sequence ID" value="VDI37506.1"/>
    <property type="molecule type" value="Genomic_DNA"/>
</dbReference>
<dbReference type="Gene3D" id="2.60.40.1530">
    <property type="entry name" value="ntegrin, alpha v. Chain A, domain 4"/>
    <property type="match status" value="1"/>
</dbReference>
<reference evidence="6" key="1">
    <citation type="submission" date="2018-11" db="EMBL/GenBank/DDBJ databases">
        <authorList>
            <person name="Alioto T."/>
            <person name="Alioto T."/>
        </authorList>
    </citation>
    <scope>NUCLEOTIDE SEQUENCE</scope>
</reference>